<comment type="similarity">
    <text evidence="1">Belongs to the LysR transcriptional regulatory family.</text>
</comment>
<dbReference type="InterPro" id="IPR050950">
    <property type="entry name" value="HTH-type_LysR_regulators"/>
</dbReference>
<dbReference type="Pfam" id="PF00126">
    <property type="entry name" value="HTH_1"/>
    <property type="match status" value="1"/>
</dbReference>
<feature type="domain" description="HTH lysR-type" evidence="5">
    <location>
        <begin position="1"/>
        <end position="59"/>
    </location>
</feature>
<reference evidence="6 7" key="1">
    <citation type="journal article" date="2015" name="Genome Announc.">
        <title>Expanding the biotechnology potential of lactobacilli through comparative genomics of 213 strains and associated genera.</title>
        <authorList>
            <person name="Sun Z."/>
            <person name="Harris H.M."/>
            <person name="McCann A."/>
            <person name="Guo C."/>
            <person name="Argimon S."/>
            <person name="Zhang W."/>
            <person name="Yang X."/>
            <person name="Jeffery I.B."/>
            <person name="Cooney J.C."/>
            <person name="Kagawa T.F."/>
            <person name="Liu W."/>
            <person name="Song Y."/>
            <person name="Salvetti E."/>
            <person name="Wrobel A."/>
            <person name="Rasinkangas P."/>
            <person name="Parkhill J."/>
            <person name="Rea M.C."/>
            <person name="O'Sullivan O."/>
            <person name="Ritari J."/>
            <person name="Douillard F.P."/>
            <person name="Paul Ross R."/>
            <person name="Yang R."/>
            <person name="Briner A.E."/>
            <person name="Felis G.E."/>
            <person name="de Vos W.M."/>
            <person name="Barrangou R."/>
            <person name="Klaenhammer T.R."/>
            <person name="Caufield P.W."/>
            <person name="Cui Y."/>
            <person name="Zhang H."/>
            <person name="O'Toole P.W."/>
        </authorList>
    </citation>
    <scope>NUCLEOTIDE SEQUENCE [LARGE SCALE GENOMIC DNA]</scope>
    <source>
        <strain evidence="6 7">DSM 20253</strain>
    </source>
</reference>
<dbReference type="STRING" id="1423796.FC24_GL001649"/>
<dbReference type="InterPro" id="IPR005119">
    <property type="entry name" value="LysR_subst-bd"/>
</dbReference>
<name>A0A0R2CZH3_9LACO</name>
<evidence type="ECO:0000256" key="2">
    <source>
        <dbReference type="ARBA" id="ARBA00023015"/>
    </source>
</evidence>
<dbReference type="PANTHER" id="PTHR30419:SF8">
    <property type="entry name" value="NITROGEN ASSIMILATION TRANSCRIPTIONAL ACTIVATOR-RELATED"/>
    <property type="match status" value="1"/>
</dbReference>
<proteinExistence type="inferred from homology"/>
<keyword evidence="3" id="KW-0238">DNA-binding</keyword>
<dbReference type="Proteomes" id="UP000051638">
    <property type="component" value="Unassembled WGS sequence"/>
</dbReference>
<dbReference type="Gene3D" id="3.40.190.290">
    <property type="match status" value="1"/>
</dbReference>
<accession>A0A0R2CZH3</accession>
<dbReference type="EMBL" id="AYYI01000044">
    <property type="protein sequence ID" value="KRM97201.1"/>
    <property type="molecule type" value="Genomic_DNA"/>
</dbReference>
<keyword evidence="2" id="KW-0805">Transcription regulation</keyword>
<evidence type="ECO:0000313" key="6">
    <source>
        <dbReference type="EMBL" id="KRM97201.1"/>
    </source>
</evidence>
<sequence>MNLEDLQAFIQIYHTKNISHAAVQLNMTQSALSKRLKSLQRSAGIELINTQNHRQLKITDAGESFYHYAKLITTQYDLMQDDMQAYQTLKRGSLVIGTVPVLAQYGLTQAFTDFMTAYPQINLRLQESEGNTLIEQLQTNQLDLAIARDLQTDQLAGKSYQQETICHDQLMVILAANHPLAHYPSVTLNQLAAYDFTLLPPGSGIYERISTLCAQAGFTPNIRFESTHIETILSVVAHSQQVTLLFRQSTSPFMTTKLCLKPLAQPIYSNLKLITPRHPQNAAIIQMRRYLKQTY</sequence>
<comment type="caution">
    <text evidence="6">The sequence shown here is derived from an EMBL/GenBank/DDBJ whole genome shotgun (WGS) entry which is preliminary data.</text>
</comment>
<dbReference type="InterPro" id="IPR036390">
    <property type="entry name" value="WH_DNA-bd_sf"/>
</dbReference>
<protein>
    <submittedName>
        <fullName evidence="6">Transcriptional regulator</fullName>
    </submittedName>
</protein>
<keyword evidence="4" id="KW-0804">Transcription</keyword>
<dbReference type="RefSeq" id="WP_057874193.1">
    <property type="nucleotide sequence ID" value="NZ_AYYI01000044.1"/>
</dbReference>
<evidence type="ECO:0000256" key="1">
    <source>
        <dbReference type="ARBA" id="ARBA00009437"/>
    </source>
</evidence>
<organism evidence="6 7">
    <name type="scientific">Loigolactobacillus rennini DSM 20253</name>
    <dbReference type="NCBI Taxonomy" id="1423796"/>
    <lineage>
        <taxon>Bacteria</taxon>
        <taxon>Bacillati</taxon>
        <taxon>Bacillota</taxon>
        <taxon>Bacilli</taxon>
        <taxon>Lactobacillales</taxon>
        <taxon>Lactobacillaceae</taxon>
        <taxon>Loigolactobacillus</taxon>
    </lineage>
</organism>
<dbReference type="CDD" id="cd05466">
    <property type="entry name" value="PBP2_LTTR_substrate"/>
    <property type="match status" value="1"/>
</dbReference>
<dbReference type="OrthoDB" id="9803735at2"/>
<dbReference type="Gene3D" id="1.10.10.10">
    <property type="entry name" value="Winged helix-like DNA-binding domain superfamily/Winged helix DNA-binding domain"/>
    <property type="match status" value="1"/>
</dbReference>
<evidence type="ECO:0000256" key="3">
    <source>
        <dbReference type="ARBA" id="ARBA00023125"/>
    </source>
</evidence>
<dbReference type="GO" id="GO:0005829">
    <property type="term" value="C:cytosol"/>
    <property type="evidence" value="ECO:0007669"/>
    <property type="project" value="TreeGrafter"/>
</dbReference>
<dbReference type="SUPFAM" id="SSF53850">
    <property type="entry name" value="Periplasmic binding protein-like II"/>
    <property type="match status" value="1"/>
</dbReference>
<dbReference type="InterPro" id="IPR000847">
    <property type="entry name" value="LysR_HTH_N"/>
</dbReference>
<dbReference type="GO" id="GO:0003677">
    <property type="term" value="F:DNA binding"/>
    <property type="evidence" value="ECO:0007669"/>
    <property type="project" value="UniProtKB-KW"/>
</dbReference>
<dbReference type="AlphaFoldDB" id="A0A0R2CZH3"/>
<keyword evidence="7" id="KW-1185">Reference proteome</keyword>
<dbReference type="Pfam" id="PF03466">
    <property type="entry name" value="LysR_substrate"/>
    <property type="match status" value="1"/>
</dbReference>
<evidence type="ECO:0000259" key="5">
    <source>
        <dbReference type="PROSITE" id="PS50931"/>
    </source>
</evidence>
<gene>
    <name evidence="6" type="ORF">FC24_GL001649</name>
</gene>
<dbReference type="PANTHER" id="PTHR30419">
    <property type="entry name" value="HTH-TYPE TRANSCRIPTIONAL REGULATOR YBHD"/>
    <property type="match status" value="1"/>
</dbReference>
<evidence type="ECO:0000256" key="4">
    <source>
        <dbReference type="ARBA" id="ARBA00023163"/>
    </source>
</evidence>
<dbReference type="GO" id="GO:0003700">
    <property type="term" value="F:DNA-binding transcription factor activity"/>
    <property type="evidence" value="ECO:0007669"/>
    <property type="project" value="InterPro"/>
</dbReference>
<dbReference type="PROSITE" id="PS50931">
    <property type="entry name" value="HTH_LYSR"/>
    <property type="match status" value="1"/>
</dbReference>
<dbReference type="InterPro" id="IPR036388">
    <property type="entry name" value="WH-like_DNA-bd_sf"/>
</dbReference>
<evidence type="ECO:0000313" key="7">
    <source>
        <dbReference type="Proteomes" id="UP000051638"/>
    </source>
</evidence>
<dbReference type="SUPFAM" id="SSF46785">
    <property type="entry name" value="Winged helix' DNA-binding domain"/>
    <property type="match status" value="1"/>
</dbReference>
<dbReference type="PATRIC" id="fig|1423796.3.peg.1676"/>